<accession>A0AAF1A1Z4</accession>
<keyword evidence="3" id="KW-0812">Transmembrane</keyword>
<evidence type="ECO:0000313" key="7">
    <source>
        <dbReference type="EMBL" id="WMV57545.1"/>
    </source>
</evidence>
<organism evidence="7 8">
    <name type="scientific">Solanum verrucosum</name>
    <dbReference type="NCBI Taxonomy" id="315347"/>
    <lineage>
        <taxon>Eukaryota</taxon>
        <taxon>Viridiplantae</taxon>
        <taxon>Streptophyta</taxon>
        <taxon>Embryophyta</taxon>
        <taxon>Tracheophyta</taxon>
        <taxon>Spermatophyta</taxon>
        <taxon>Magnoliopsida</taxon>
        <taxon>eudicotyledons</taxon>
        <taxon>Gunneridae</taxon>
        <taxon>Pentapetalae</taxon>
        <taxon>asterids</taxon>
        <taxon>lamiids</taxon>
        <taxon>Solanales</taxon>
        <taxon>Solanaceae</taxon>
        <taxon>Solanoideae</taxon>
        <taxon>Solaneae</taxon>
        <taxon>Solanum</taxon>
    </lineage>
</organism>
<dbReference type="SUPFAM" id="SSF52058">
    <property type="entry name" value="L domain-like"/>
    <property type="match status" value="1"/>
</dbReference>
<comment type="subcellular location">
    <subcellularLocation>
        <location evidence="1">Membrane</location>
    </subcellularLocation>
</comment>
<gene>
    <name evidence="7" type="ORF">MTR67_050930</name>
</gene>
<evidence type="ECO:0000256" key="6">
    <source>
        <dbReference type="ARBA" id="ARBA00023136"/>
    </source>
</evidence>
<dbReference type="InterPro" id="IPR051809">
    <property type="entry name" value="Plant_receptor-like_S/T_kinase"/>
</dbReference>
<evidence type="ECO:0000256" key="2">
    <source>
        <dbReference type="ARBA" id="ARBA00022614"/>
    </source>
</evidence>
<dbReference type="PANTHER" id="PTHR27008">
    <property type="entry name" value="OS04G0122200 PROTEIN"/>
    <property type="match status" value="1"/>
</dbReference>
<keyword evidence="6" id="KW-0472">Membrane</keyword>
<protein>
    <recommendedName>
        <fullName evidence="9">Non-specific serine/threonine protein kinase</fullName>
    </recommendedName>
</protein>
<keyword evidence="5" id="KW-1133">Transmembrane helix</keyword>
<dbReference type="PANTHER" id="PTHR27008:SF602">
    <property type="entry name" value="LRR RECEPTOR-LIKE SERINE_THREONINE-PROTEIN KINASE EFR"/>
    <property type="match status" value="1"/>
</dbReference>
<evidence type="ECO:0000256" key="3">
    <source>
        <dbReference type="ARBA" id="ARBA00022692"/>
    </source>
</evidence>
<evidence type="ECO:0000256" key="5">
    <source>
        <dbReference type="ARBA" id="ARBA00022989"/>
    </source>
</evidence>
<dbReference type="Proteomes" id="UP001234989">
    <property type="component" value="Chromosome 12"/>
</dbReference>
<reference evidence="7" key="1">
    <citation type="submission" date="2023-08" db="EMBL/GenBank/DDBJ databases">
        <title>A de novo genome assembly of Solanum verrucosum Schlechtendal, a Mexican diploid species geographically isolated from the other diploid A-genome species in potato relatives.</title>
        <authorList>
            <person name="Hosaka K."/>
        </authorList>
    </citation>
    <scope>NUCLEOTIDE SEQUENCE</scope>
    <source>
        <tissue evidence="7">Young leaves</tissue>
    </source>
</reference>
<sequence>MPEVICSLKNLGASLDLSVNELSGSVPPCLGNVTSSRKLNLAYLQAWGAFNISLQFNISSNLLSGKNHAVIGNLRSALLIDLSMLYFCKYNSSEEDGYHTSMSSFSINFRVYMLKFFN</sequence>
<dbReference type="GO" id="GO:0016020">
    <property type="term" value="C:membrane"/>
    <property type="evidence" value="ECO:0007669"/>
    <property type="project" value="UniProtKB-SubCell"/>
</dbReference>
<dbReference type="EMBL" id="CP133623">
    <property type="protein sequence ID" value="WMV57545.1"/>
    <property type="molecule type" value="Genomic_DNA"/>
</dbReference>
<evidence type="ECO:0000256" key="1">
    <source>
        <dbReference type="ARBA" id="ARBA00004370"/>
    </source>
</evidence>
<evidence type="ECO:0000256" key="4">
    <source>
        <dbReference type="ARBA" id="ARBA00022737"/>
    </source>
</evidence>
<dbReference type="Gene3D" id="3.80.10.10">
    <property type="entry name" value="Ribonuclease Inhibitor"/>
    <property type="match status" value="1"/>
</dbReference>
<dbReference type="InterPro" id="IPR032675">
    <property type="entry name" value="LRR_dom_sf"/>
</dbReference>
<keyword evidence="8" id="KW-1185">Reference proteome</keyword>
<keyword evidence="2" id="KW-0433">Leucine-rich repeat</keyword>
<keyword evidence="4" id="KW-0677">Repeat</keyword>
<name>A0AAF1A1Z4_SOLVR</name>
<evidence type="ECO:0008006" key="9">
    <source>
        <dbReference type="Google" id="ProtNLM"/>
    </source>
</evidence>
<evidence type="ECO:0000313" key="8">
    <source>
        <dbReference type="Proteomes" id="UP001234989"/>
    </source>
</evidence>
<dbReference type="AlphaFoldDB" id="A0AAF1A1Z4"/>
<proteinExistence type="predicted"/>